<keyword evidence="3" id="KW-0479">Metal-binding</keyword>
<evidence type="ECO:0000259" key="10">
    <source>
        <dbReference type="PROSITE" id="PS51192"/>
    </source>
</evidence>
<keyword evidence="7" id="KW-0067">ATP-binding</keyword>
<keyword evidence="8" id="KW-0051">Antiviral defense</keyword>
<dbReference type="InterPro" id="IPR006935">
    <property type="entry name" value="Helicase/UvrB_N"/>
</dbReference>
<evidence type="ECO:0000256" key="7">
    <source>
        <dbReference type="ARBA" id="ARBA00022840"/>
    </source>
</evidence>
<dbReference type="InterPro" id="IPR054712">
    <property type="entry name" value="Cas3-like_dom"/>
</dbReference>
<feature type="domain" description="HD Cas3-type" evidence="11">
    <location>
        <begin position="773"/>
        <end position="944"/>
    </location>
</feature>
<dbReference type="InterPro" id="IPR027417">
    <property type="entry name" value="P-loop_NTPase"/>
</dbReference>
<comment type="caution">
    <text evidence="12">The sequence shown here is derived from an EMBL/GenBank/DDBJ whole genome shotgun (WGS) entry which is preliminary data.</text>
</comment>
<name>A0ABS1WXY0_9GAMM</name>
<comment type="similarity">
    <text evidence="2">In the central section; belongs to the CRISPR-associated helicase Cas3 family.</text>
</comment>
<evidence type="ECO:0000313" key="13">
    <source>
        <dbReference type="Proteomes" id="UP000661077"/>
    </source>
</evidence>
<gene>
    <name evidence="12" type="primary">cas3u</name>
    <name evidence="12" type="ORF">JM946_13840</name>
</gene>
<evidence type="ECO:0000256" key="3">
    <source>
        <dbReference type="ARBA" id="ARBA00022723"/>
    </source>
</evidence>
<evidence type="ECO:0000313" key="12">
    <source>
        <dbReference type="EMBL" id="MBM0105818.1"/>
    </source>
</evidence>
<sequence length="957" mass="106577">MPSRIGRVGNEALGEGDGVFDRQFEALTSFVPLSWQARLFRDYFMHGRAPDAIDIPTGLGKTAVMALWLIARANGAALPRRLVYVVDRRAVVDQASDFAYTLRERLDAQAAYLKAGLNLDERSLPISTLRGQYADNKEWLEDPSVPAIIVGTVDMVGSRMLFEGYGVSRRMRPYQAALLGTDALIVLDEAHLVPPFERLIEAITRGSGEFGPRDPQDANMVPALRLMSLSATGRHRGGTVFKLQGHLRGSPGNRGDVEDDIVRRRLAAEKVLTLIPKGTQWLDEALAAHAWTLSEKGAAPIRCLVFSNSRDIAQKARKRIKQLEREERARNANLRELDTELLIGARRVRERQSVTAEWLNSKGFVAGSEVERTSPAFLFATSAGEVGIDLDADHIVCDLVAWERLVQRFGRVNRRGGRRAKILIIDEGPPSPKKAGAPTLEETRQTERYFALRRLLNELPEHGSDSRFASPEALRLLRARADAEPALDATMKAATTPEPLRPALTRAVLDAWAMTSLETHTGRPDDVAPWLRGWVEQDPQTTIVWRRHLPVRNGPPITPAEIESYFEAAPPHLTEHLSAETFVVAQWLQERLAALLGKLAAGQEDEIAATCEEDLDGSETLSSNSEIAFALSQSGRLIERFSLGDFAIPKQDKERRRALDRRLNKLADAILIVDARVGGINQGLLDSDSWTYAETADGTDPWMASLNEQGVDRQPLTIGFRVRVVATNGRRLRRAWGERYRLALEWDADGVPSRILIVDKRQGDSANEEDRSTSCNYQRLSEHQSWTEVKARKLGERLGLCPELIGALALAARLHDEGKRSRRWQRAFRAPPGEELYAKTKGPIDFALLDGYRHEFGSLSWVQKDEAFVCLPEALKDLVLHLVAAHHGQARPVISTSGCEDAPSSLLQERARHVALRFARLQRRWGPWGLAWLESLLRAADQQASRDNDNEQGAACA</sequence>
<feature type="coiled-coil region" evidence="9">
    <location>
        <begin position="306"/>
        <end position="340"/>
    </location>
</feature>
<dbReference type="Proteomes" id="UP000661077">
    <property type="component" value="Unassembled WGS sequence"/>
</dbReference>
<dbReference type="InterPro" id="IPR038257">
    <property type="entry name" value="CRISPR-assoc_Cas3_HD_sf"/>
</dbReference>
<dbReference type="Gene3D" id="1.10.3210.30">
    <property type="match status" value="1"/>
</dbReference>
<dbReference type="PROSITE" id="PS51192">
    <property type="entry name" value="HELICASE_ATP_BIND_1"/>
    <property type="match status" value="1"/>
</dbReference>
<evidence type="ECO:0000256" key="6">
    <source>
        <dbReference type="ARBA" id="ARBA00022806"/>
    </source>
</evidence>
<keyword evidence="13" id="KW-1185">Reference proteome</keyword>
<keyword evidence="5" id="KW-0378">Hydrolase</keyword>
<comment type="similarity">
    <text evidence="1">In the N-terminal section; belongs to the CRISPR-associated nuclease Cas3-HD family.</text>
</comment>
<evidence type="ECO:0000256" key="9">
    <source>
        <dbReference type="SAM" id="Coils"/>
    </source>
</evidence>
<evidence type="ECO:0000259" key="11">
    <source>
        <dbReference type="PROSITE" id="PS51643"/>
    </source>
</evidence>
<organism evidence="12 13">
    <name type="scientific">Steroidobacter gossypii</name>
    <dbReference type="NCBI Taxonomy" id="2805490"/>
    <lineage>
        <taxon>Bacteria</taxon>
        <taxon>Pseudomonadati</taxon>
        <taxon>Pseudomonadota</taxon>
        <taxon>Gammaproteobacteria</taxon>
        <taxon>Steroidobacterales</taxon>
        <taxon>Steroidobacteraceae</taxon>
        <taxon>Steroidobacter</taxon>
    </lineage>
</organism>
<proteinExistence type="inferred from homology"/>
<evidence type="ECO:0000256" key="8">
    <source>
        <dbReference type="ARBA" id="ARBA00023118"/>
    </source>
</evidence>
<dbReference type="NCBIfam" id="TIGR02621">
    <property type="entry name" value="cas3_GSU0051"/>
    <property type="match status" value="1"/>
</dbReference>
<reference evidence="12 13" key="1">
    <citation type="journal article" date="2021" name="Int. J. Syst. Evol. Microbiol.">
        <title>Steroidobacter gossypii sp. nov., isolated from soil of cotton cropping field.</title>
        <authorList>
            <person name="Huang R."/>
            <person name="Yang S."/>
            <person name="Zhen C."/>
            <person name="Liu W."/>
        </authorList>
    </citation>
    <scope>NUCLEOTIDE SEQUENCE [LARGE SCALE GENOMIC DNA]</scope>
    <source>
        <strain evidence="12 13">S1-65</strain>
    </source>
</reference>
<dbReference type="InterPro" id="IPR013444">
    <property type="entry name" value="Helicase_Cas3_CRISPR-ass_Anaes"/>
</dbReference>
<evidence type="ECO:0000256" key="2">
    <source>
        <dbReference type="ARBA" id="ARBA00009046"/>
    </source>
</evidence>
<dbReference type="Gene3D" id="3.40.50.300">
    <property type="entry name" value="P-loop containing nucleotide triphosphate hydrolases"/>
    <property type="match status" value="2"/>
</dbReference>
<keyword evidence="4" id="KW-0547">Nucleotide-binding</keyword>
<dbReference type="SMART" id="SM00490">
    <property type="entry name" value="HELICc"/>
    <property type="match status" value="1"/>
</dbReference>
<dbReference type="Pfam" id="PF04851">
    <property type="entry name" value="ResIII"/>
    <property type="match status" value="1"/>
</dbReference>
<keyword evidence="6" id="KW-0347">Helicase</keyword>
<dbReference type="EMBL" id="JAEVLS010000002">
    <property type="protein sequence ID" value="MBM0105818.1"/>
    <property type="molecule type" value="Genomic_DNA"/>
</dbReference>
<dbReference type="InterPro" id="IPR014001">
    <property type="entry name" value="Helicase_ATP-bd"/>
</dbReference>
<dbReference type="Pfam" id="PF22590">
    <property type="entry name" value="Cas3-like_C_2"/>
    <property type="match status" value="1"/>
</dbReference>
<evidence type="ECO:0000256" key="5">
    <source>
        <dbReference type="ARBA" id="ARBA00022801"/>
    </source>
</evidence>
<dbReference type="InterPro" id="IPR001650">
    <property type="entry name" value="Helicase_C-like"/>
</dbReference>
<feature type="domain" description="Helicase ATP-binding" evidence="10">
    <location>
        <begin position="42"/>
        <end position="251"/>
    </location>
</feature>
<protein>
    <submittedName>
        <fullName evidence="12">Type I-U CRISPR-associated helicase/endonuclease Cas3</fullName>
    </submittedName>
</protein>
<evidence type="ECO:0000256" key="4">
    <source>
        <dbReference type="ARBA" id="ARBA00022741"/>
    </source>
</evidence>
<dbReference type="SUPFAM" id="SSF52540">
    <property type="entry name" value="P-loop containing nucleoside triphosphate hydrolases"/>
    <property type="match status" value="1"/>
</dbReference>
<dbReference type="InterPro" id="IPR006483">
    <property type="entry name" value="CRISPR-assoc_Cas3_HD"/>
</dbReference>
<evidence type="ECO:0000256" key="1">
    <source>
        <dbReference type="ARBA" id="ARBA00006847"/>
    </source>
</evidence>
<accession>A0ABS1WXY0</accession>
<keyword evidence="9" id="KW-0175">Coiled coil</keyword>
<dbReference type="PROSITE" id="PS51643">
    <property type="entry name" value="HD_CAS3"/>
    <property type="match status" value="1"/>
</dbReference>